<accession>A0AAV3R0U6</accession>
<comment type="caution">
    <text evidence="1">The sequence shown here is derived from an EMBL/GenBank/DDBJ whole genome shotgun (WGS) entry which is preliminary data.</text>
</comment>
<dbReference type="GO" id="GO:0009535">
    <property type="term" value="C:chloroplast thylakoid membrane"/>
    <property type="evidence" value="ECO:0007669"/>
    <property type="project" value="InterPro"/>
</dbReference>
<name>A0AAV3R0U6_LITER</name>
<gene>
    <name evidence="1" type="ORF">LIER_24294</name>
</gene>
<keyword evidence="2" id="KW-1185">Reference proteome</keyword>
<dbReference type="PANTHER" id="PTHR33672">
    <property type="entry name" value="YCF3-INTERACTING PROTEIN 1, CHLOROPLASTIC"/>
    <property type="match status" value="1"/>
</dbReference>
<proteinExistence type="predicted"/>
<evidence type="ECO:0000313" key="2">
    <source>
        <dbReference type="Proteomes" id="UP001454036"/>
    </source>
</evidence>
<dbReference type="InterPro" id="IPR040340">
    <property type="entry name" value="CEST/Y3IP1"/>
</dbReference>
<dbReference type="Proteomes" id="UP001454036">
    <property type="component" value="Unassembled WGS sequence"/>
</dbReference>
<dbReference type="GO" id="GO:0080183">
    <property type="term" value="P:response to photooxidative stress"/>
    <property type="evidence" value="ECO:0007669"/>
    <property type="project" value="InterPro"/>
</dbReference>
<sequence length="368" mass="41077">MASDVPSSMYHDEAFIDVIDLLTDKQKILLKKESMGSEKQISVDPVSLRESSNQQQMVMYPPITCPTTNQMIPLAPRRRTNFASQSLLNSVSSSSRVVPNVTKRNQKHCHSVSSSLQRQDSIALANLDRLWEIHLQRSKSCGQGRPSGPLEDFDLWVTSKPVNVQNEPNDDEYTNFHFNNYAKIGSNVGNNVTTVDARTDTIDEKFKCKAICLHLPAFGKVKPVRARRQSSDVSQAKEEETGHVVSKRASLEKFECASLDSSAFINDDDEDTSNLFFDLPLELIKCSISDTHSPVTTGFVFDKERKGVLKNSNSNSSVKCKSTDSSVRHVRFSTSSPISYPESPTYCVVPSMCNTRDDFSIFIEAQST</sequence>
<organism evidence="1 2">
    <name type="scientific">Lithospermum erythrorhizon</name>
    <name type="common">Purple gromwell</name>
    <name type="synonym">Lithospermum officinale var. erythrorhizon</name>
    <dbReference type="NCBI Taxonomy" id="34254"/>
    <lineage>
        <taxon>Eukaryota</taxon>
        <taxon>Viridiplantae</taxon>
        <taxon>Streptophyta</taxon>
        <taxon>Embryophyta</taxon>
        <taxon>Tracheophyta</taxon>
        <taxon>Spermatophyta</taxon>
        <taxon>Magnoliopsida</taxon>
        <taxon>eudicotyledons</taxon>
        <taxon>Gunneridae</taxon>
        <taxon>Pentapetalae</taxon>
        <taxon>asterids</taxon>
        <taxon>lamiids</taxon>
        <taxon>Boraginales</taxon>
        <taxon>Boraginaceae</taxon>
        <taxon>Boraginoideae</taxon>
        <taxon>Lithospermeae</taxon>
        <taxon>Lithospermum</taxon>
    </lineage>
</organism>
<evidence type="ECO:0000313" key="1">
    <source>
        <dbReference type="EMBL" id="GAA0169915.1"/>
    </source>
</evidence>
<reference evidence="1 2" key="1">
    <citation type="submission" date="2024-01" db="EMBL/GenBank/DDBJ databases">
        <title>The complete chloroplast genome sequence of Lithospermum erythrorhizon: insights into the phylogenetic relationship among Boraginaceae species and the maternal lineages of purple gromwells.</title>
        <authorList>
            <person name="Okada T."/>
            <person name="Watanabe K."/>
        </authorList>
    </citation>
    <scope>NUCLEOTIDE SEQUENCE [LARGE SCALE GENOMIC DNA]</scope>
</reference>
<protein>
    <submittedName>
        <fullName evidence="1">Uncharacterized protein</fullName>
    </submittedName>
</protein>
<dbReference type="EMBL" id="BAABME010007020">
    <property type="protein sequence ID" value="GAA0169915.1"/>
    <property type="molecule type" value="Genomic_DNA"/>
</dbReference>
<dbReference type="GO" id="GO:0048564">
    <property type="term" value="P:photosystem I assembly"/>
    <property type="evidence" value="ECO:0007669"/>
    <property type="project" value="InterPro"/>
</dbReference>
<dbReference type="PANTHER" id="PTHR33672:SF24">
    <property type="entry name" value="OS01G0798600 PROTEIN"/>
    <property type="match status" value="1"/>
</dbReference>
<dbReference type="AlphaFoldDB" id="A0AAV3R0U6"/>